<dbReference type="Proteomes" id="UP000246222">
    <property type="component" value="Segment"/>
</dbReference>
<keyword evidence="2" id="KW-1185">Reference proteome</keyword>
<dbReference type="RefSeq" id="YP_009802100.1">
    <property type="nucleotide sequence ID" value="NC_047978.1"/>
</dbReference>
<sequence length="87" mass="9856">MASEPTFKGQRLVPKFGNKLSDFTPYKIYTVIAGEGDENLSPVAALFGKKNHSSRTANVRDDKGIIRFVTLDFFREFRLESGVLYHD</sequence>
<evidence type="ECO:0000313" key="2">
    <source>
        <dbReference type="Proteomes" id="UP000246222"/>
    </source>
</evidence>
<organism evidence="1 2">
    <name type="scientific">Erwinia phage Faunus</name>
    <dbReference type="NCBI Taxonomy" id="2182346"/>
    <lineage>
        <taxon>Viruses</taxon>
        <taxon>Duplodnaviria</taxon>
        <taxon>Heunggongvirae</taxon>
        <taxon>Uroviricota</taxon>
        <taxon>Caudoviricetes</taxon>
        <taxon>Chaseviridae</taxon>
        <taxon>Cleopatravirinae</taxon>
        <taxon>Faunusvirus</taxon>
        <taxon>Faunusvirus faunus</taxon>
    </lineage>
</organism>
<dbReference type="GeneID" id="54992634"/>
<protein>
    <submittedName>
        <fullName evidence="1">Uncharacterized protein</fullName>
    </submittedName>
</protein>
<reference evidence="1 2" key="1">
    <citation type="submission" date="2018-04" db="EMBL/GenBank/DDBJ databases">
        <title>Phage therapy in agriculture - a green tech approach to combat plant pathogenic bacteria.</title>
        <authorList>
            <person name="Djurhuus A.M."/>
            <person name="Carstens A.B."/>
            <person name="Hansen L.H."/>
        </authorList>
    </citation>
    <scope>NUCLEOTIDE SEQUENCE [LARGE SCALE GENOMIC DNA]</scope>
</reference>
<accession>A0A2U8UWL3</accession>
<proteinExistence type="predicted"/>
<dbReference type="KEGG" id="vg:54992634"/>
<name>A0A2U8UWL3_9CAUD</name>
<evidence type="ECO:0000313" key="1">
    <source>
        <dbReference type="EMBL" id="AWN08590.1"/>
    </source>
</evidence>
<dbReference type="EMBL" id="MH191398">
    <property type="protein sequence ID" value="AWN08590.1"/>
    <property type="molecule type" value="Genomic_DNA"/>
</dbReference>